<feature type="transmembrane region" description="Helical" evidence="1">
    <location>
        <begin position="66"/>
        <end position="86"/>
    </location>
</feature>
<evidence type="ECO:0000256" key="1">
    <source>
        <dbReference type="SAM" id="Phobius"/>
    </source>
</evidence>
<name>A0A5D2QML7_GOSTO</name>
<keyword evidence="1" id="KW-0472">Membrane</keyword>
<proteinExistence type="predicted"/>
<sequence>MSIFIGIDKPRPPTMAIDESTGTEVDVACSGAWSTEVRWRPYMGATLEAAEAAQEETKGFRKFHVFWAWAWFFWGLIFLFLLWTWADLARYNINSQNAS</sequence>
<keyword evidence="1" id="KW-0812">Transmembrane</keyword>
<gene>
    <name evidence="2" type="ORF">ES332_A05G313600v1</name>
</gene>
<dbReference type="Proteomes" id="UP000322667">
    <property type="component" value="Chromosome A05"/>
</dbReference>
<organism evidence="2 3">
    <name type="scientific">Gossypium tomentosum</name>
    <name type="common">Hawaiian cotton</name>
    <name type="synonym">Gossypium sandvicense</name>
    <dbReference type="NCBI Taxonomy" id="34277"/>
    <lineage>
        <taxon>Eukaryota</taxon>
        <taxon>Viridiplantae</taxon>
        <taxon>Streptophyta</taxon>
        <taxon>Embryophyta</taxon>
        <taxon>Tracheophyta</taxon>
        <taxon>Spermatophyta</taxon>
        <taxon>Magnoliopsida</taxon>
        <taxon>eudicotyledons</taxon>
        <taxon>Gunneridae</taxon>
        <taxon>Pentapetalae</taxon>
        <taxon>rosids</taxon>
        <taxon>malvids</taxon>
        <taxon>Malvales</taxon>
        <taxon>Malvaceae</taxon>
        <taxon>Malvoideae</taxon>
        <taxon>Gossypium</taxon>
    </lineage>
</organism>
<evidence type="ECO:0000313" key="3">
    <source>
        <dbReference type="Proteomes" id="UP000322667"/>
    </source>
</evidence>
<dbReference type="EMBL" id="CM017614">
    <property type="protein sequence ID" value="TYI29393.1"/>
    <property type="molecule type" value="Genomic_DNA"/>
</dbReference>
<dbReference type="AlphaFoldDB" id="A0A5D2QML7"/>
<reference evidence="2 3" key="1">
    <citation type="submission" date="2019-07" db="EMBL/GenBank/DDBJ databases">
        <title>WGS assembly of Gossypium tomentosum.</title>
        <authorList>
            <person name="Chen Z.J."/>
            <person name="Sreedasyam A."/>
            <person name="Ando A."/>
            <person name="Song Q."/>
            <person name="De L."/>
            <person name="Hulse-Kemp A."/>
            <person name="Ding M."/>
            <person name="Ye W."/>
            <person name="Kirkbride R."/>
            <person name="Jenkins J."/>
            <person name="Plott C."/>
            <person name="Lovell J."/>
            <person name="Lin Y.-M."/>
            <person name="Vaughn R."/>
            <person name="Liu B."/>
            <person name="Li W."/>
            <person name="Simpson S."/>
            <person name="Scheffler B."/>
            <person name="Saski C."/>
            <person name="Grover C."/>
            <person name="Hu G."/>
            <person name="Conover J."/>
            <person name="Carlson J."/>
            <person name="Shu S."/>
            <person name="Boston L."/>
            <person name="Williams M."/>
            <person name="Peterson D."/>
            <person name="Mcgee K."/>
            <person name="Jones D."/>
            <person name="Wendel J."/>
            <person name="Stelly D."/>
            <person name="Grimwood J."/>
            <person name="Schmutz J."/>
        </authorList>
    </citation>
    <scope>NUCLEOTIDE SEQUENCE [LARGE SCALE GENOMIC DNA]</scope>
    <source>
        <strain evidence="2">7179.01</strain>
    </source>
</reference>
<keyword evidence="1" id="KW-1133">Transmembrane helix</keyword>
<keyword evidence="3" id="KW-1185">Reference proteome</keyword>
<protein>
    <submittedName>
        <fullName evidence="2">Uncharacterized protein</fullName>
    </submittedName>
</protein>
<evidence type="ECO:0000313" key="2">
    <source>
        <dbReference type="EMBL" id="TYI29393.1"/>
    </source>
</evidence>
<accession>A0A5D2QML7</accession>